<dbReference type="InterPro" id="IPR011006">
    <property type="entry name" value="CheY-like_superfamily"/>
</dbReference>
<dbReference type="SUPFAM" id="SSF55785">
    <property type="entry name" value="PYP-like sensor domain (PAS domain)"/>
    <property type="match status" value="1"/>
</dbReference>
<reference evidence="8" key="1">
    <citation type="submission" date="2017-03" db="EMBL/GenBank/DDBJ databases">
        <authorList>
            <consortium name="AG Boll"/>
        </authorList>
    </citation>
    <scope>NUCLEOTIDE SEQUENCE [LARGE SCALE GENOMIC DNA]</scope>
    <source>
        <strain evidence="8">Chol</strain>
    </source>
</reference>
<dbReference type="CDD" id="cd16917">
    <property type="entry name" value="HATPase_UhpB-NarQ-NarX-like"/>
    <property type="match status" value="1"/>
</dbReference>
<dbReference type="AlphaFoldDB" id="A0A7Z7MUU3"/>
<feature type="domain" description="PAC" evidence="7">
    <location>
        <begin position="225"/>
        <end position="282"/>
    </location>
</feature>
<gene>
    <name evidence="8" type="ORF">SDENCHOL_11045</name>
</gene>
<dbReference type="PANTHER" id="PTHR24421:SF59">
    <property type="entry name" value="OXYGEN SENSOR HISTIDINE KINASE NREB"/>
    <property type="match status" value="1"/>
</dbReference>
<dbReference type="InterPro" id="IPR035965">
    <property type="entry name" value="PAS-like_dom_sf"/>
</dbReference>
<evidence type="ECO:0000259" key="7">
    <source>
        <dbReference type="PROSITE" id="PS50113"/>
    </source>
</evidence>
<accession>A0A7Z7MUU3</accession>
<keyword evidence="1" id="KW-0808">Transferase</keyword>
<sequence length="517" mass="56729">MAVTVKNQDAALRLLLVDAAENDAARVLACLTAAGTRLQAQRVATAAALRDALRNATWDALLCRLPHPAPRGAKKLGAPGALRLLQDAALDLPFILLADSLDDKAVTHALQAGAHEVFAWGELERLLPAIRREIRAARHRADHRAALEMLRASETRFRVLAANLPGMVFQLEYDPASGLHFSYVSDGCDKLIGLKPNELLSAPQRFVEVVDTADRAALDKALEDSAATCSMLNWEGRIRKRGQVKWINLRSTPQRLDNGGMQWQGIATDISRSKEAEAKLRRSREQLSELSYHLEAAKEEERERIARDIHDELGSTLVAIKIKTALLSAKLPEQPPGLRDMAGDIEGMLDQAMSTVGRVARELRPGILKEFGLSAALECQAEDFSQRTGIACRVQCDDEGAQLDEQTSVALFRIFQEALTNVAKHAHASLVVVRLRREKGCIVLEIRDNGRGISEADLNKPRSFGLRGIRERINSLNGEFAIGPAEPGGSHIMLSVPTARRAESTPPPEESPQRNLF</sequence>
<dbReference type="GO" id="GO:0000155">
    <property type="term" value="F:phosphorelay sensor kinase activity"/>
    <property type="evidence" value="ECO:0007669"/>
    <property type="project" value="InterPro"/>
</dbReference>
<feature type="region of interest" description="Disordered" evidence="4">
    <location>
        <begin position="498"/>
        <end position="517"/>
    </location>
</feature>
<dbReference type="Gene3D" id="3.30.450.20">
    <property type="entry name" value="PAS domain"/>
    <property type="match status" value="1"/>
</dbReference>
<dbReference type="Pfam" id="PF07730">
    <property type="entry name" value="HisKA_3"/>
    <property type="match status" value="1"/>
</dbReference>
<dbReference type="InterPro" id="IPR003594">
    <property type="entry name" value="HATPase_dom"/>
</dbReference>
<keyword evidence="2 8" id="KW-0418">Kinase</keyword>
<dbReference type="NCBIfam" id="TIGR00229">
    <property type="entry name" value="sensory_box"/>
    <property type="match status" value="1"/>
</dbReference>
<dbReference type="Gene3D" id="1.20.5.1930">
    <property type="match status" value="1"/>
</dbReference>
<keyword evidence="9" id="KW-1185">Reference proteome</keyword>
<dbReference type="Pfam" id="PF02518">
    <property type="entry name" value="HATPase_c"/>
    <property type="match status" value="1"/>
</dbReference>
<evidence type="ECO:0000256" key="3">
    <source>
        <dbReference type="ARBA" id="ARBA00023012"/>
    </source>
</evidence>
<dbReference type="Gene3D" id="3.30.565.10">
    <property type="entry name" value="Histidine kinase-like ATPase, C-terminal domain"/>
    <property type="match status" value="1"/>
</dbReference>
<proteinExistence type="predicted"/>
<evidence type="ECO:0000259" key="5">
    <source>
        <dbReference type="PROSITE" id="PS50109"/>
    </source>
</evidence>
<evidence type="ECO:0000259" key="6">
    <source>
        <dbReference type="PROSITE" id="PS50112"/>
    </source>
</evidence>
<dbReference type="GO" id="GO:0046983">
    <property type="term" value="F:protein dimerization activity"/>
    <property type="evidence" value="ECO:0007669"/>
    <property type="project" value="InterPro"/>
</dbReference>
<dbReference type="PROSITE" id="PS50109">
    <property type="entry name" value="HIS_KIN"/>
    <property type="match status" value="1"/>
</dbReference>
<dbReference type="InterPro" id="IPR013655">
    <property type="entry name" value="PAS_fold_3"/>
</dbReference>
<name>A0A7Z7MUU3_9PROT</name>
<dbReference type="InterPro" id="IPR000014">
    <property type="entry name" value="PAS"/>
</dbReference>
<dbReference type="InterPro" id="IPR000700">
    <property type="entry name" value="PAS-assoc_C"/>
</dbReference>
<dbReference type="InterPro" id="IPR050482">
    <property type="entry name" value="Sensor_HK_TwoCompSys"/>
</dbReference>
<dbReference type="Proteomes" id="UP000242886">
    <property type="component" value="Chromosome SDENCHOL"/>
</dbReference>
<evidence type="ECO:0000256" key="2">
    <source>
        <dbReference type="ARBA" id="ARBA00022777"/>
    </source>
</evidence>
<keyword evidence="3" id="KW-0902">Two-component regulatory system</keyword>
<evidence type="ECO:0000313" key="8">
    <source>
        <dbReference type="EMBL" id="SMB24357.1"/>
    </source>
</evidence>
<dbReference type="SUPFAM" id="SSF55874">
    <property type="entry name" value="ATPase domain of HSP90 chaperone/DNA topoisomerase II/histidine kinase"/>
    <property type="match status" value="1"/>
</dbReference>
<protein>
    <submittedName>
        <fullName evidence="8">Sensory transduction histidine kinase</fullName>
    </submittedName>
</protein>
<feature type="domain" description="PAS" evidence="6">
    <location>
        <begin position="153"/>
        <end position="229"/>
    </location>
</feature>
<dbReference type="InterPro" id="IPR005467">
    <property type="entry name" value="His_kinase_dom"/>
</dbReference>
<dbReference type="InterPro" id="IPR011712">
    <property type="entry name" value="Sig_transdc_His_kin_sub3_dim/P"/>
</dbReference>
<dbReference type="Pfam" id="PF08447">
    <property type="entry name" value="PAS_3"/>
    <property type="match status" value="1"/>
</dbReference>
<evidence type="ECO:0000256" key="1">
    <source>
        <dbReference type="ARBA" id="ARBA00022679"/>
    </source>
</evidence>
<dbReference type="GO" id="GO:0016020">
    <property type="term" value="C:membrane"/>
    <property type="evidence" value="ECO:0007669"/>
    <property type="project" value="InterPro"/>
</dbReference>
<dbReference type="EMBL" id="LT837803">
    <property type="protein sequence ID" value="SMB24357.1"/>
    <property type="molecule type" value="Genomic_DNA"/>
</dbReference>
<dbReference type="PROSITE" id="PS50113">
    <property type="entry name" value="PAC"/>
    <property type="match status" value="1"/>
</dbReference>
<organism evidence="8 9">
    <name type="scientific">Sterolibacterium denitrificans</name>
    <dbReference type="NCBI Taxonomy" id="157592"/>
    <lineage>
        <taxon>Bacteria</taxon>
        <taxon>Pseudomonadati</taxon>
        <taxon>Pseudomonadota</taxon>
        <taxon>Betaproteobacteria</taxon>
        <taxon>Nitrosomonadales</taxon>
        <taxon>Sterolibacteriaceae</taxon>
        <taxon>Sterolibacterium</taxon>
    </lineage>
</organism>
<evidence type="ECO:0000313" key="9">
    <source>
        <dbReference type="Proteomes" id="UP000242886"/>
    </source>
</evidence>
<feature type="domain" description="Histidine kinase" evidence="5">
    <location>
        <begin position="308"/>
        <end position="500"/>
    </location>
</feature>
<dbReference type="PANTHER" id="PTHR24421">
    <property type="entry name" value="NITRATE/NITRITE SENSOR PROTEIN NARX-RELATED"/>
    <property type="match status" value="1"/>
</dbReference>
<dbReference type="SUPFAM" id="SSF52172">
    <property type="entry name" value="CheY-like"/>
    <property type="match status" value="1"/>
</dbReference>
<dbReference type="SMART" id="SM00387">
    <property type="entry name" value="HATPase_c"/>
    <property type="match status" value="1"/>
</dbReference>
<evidence type="ECO:0000256" key="4">
    <source>
        <dbReference type="SAM" id="MobiDB-lite"/>
    </source>
</evidence>
<dbReference type="PROSITE" id="PS50112">
    <property type="entry name" value="PAS"/>
    <property type="match status" value="1"/>
</dbReference>
<dbReference type="InterPro" id="IPR036890">
    <property type="entry name" value="HATPase_C_sf"/>
</dbReference>
<dbReference type="CDD" id="cd00130">
    <property type="entry name" value="PAS"/>
    <property type="match status" value="1"/>
</dbReference>